<organism evidence="1 2">
    <name type="scientific">Marinomonas balearica</name>
    <dbReference type="NCBI Taxonomy" id="491947"/>
    <lineage>
        <taxon>Bacteria</taxon>
        <taxon>Pseudomonadati</taxon>
        <taxon>Pseudomonadota</taxon>
        <taxon>Gammaproteobacteria</taxon>
        <taxon>Oceanospirillales</taxon>
        <taxon>Oceanospirillaceae</taxon>
        <taxon>Marinomonas</taxon>
    </lineage>
</organism>
<evidence type="ECO:0000313" key="2">
    <source>
        <dbReference type="Proteomes" id="UP000294656"/>
    </source>
</evidence>
<accession>A0A4R6M7T9</accession>
<proteinExistence type="predicted"/>
<dbReference type="EMBL" id="SNXC01000013">
    <property type="protein sequence ID" value="TDO96690.1"/>
    <property type="molecule type" value="Genomic_DNA"/>
</dbReference>
<gene>
    <name evidence="1" type="ORF">DFP79_2453</name>
</gene>
<name>A0A4R6M7T9_9GAMM</name>
<dbReference type="Proteomes" id="UP000294656">
    <property type="component" value="Unassembled WGS sequence"/>
</dbReference>
<evidence type="ECO:0000313" key="1">
    <source>
        <dbReference type="EMBL" id="TDO96690.1"/>
    </source>
</evidence>
<sequence length="54" mass="6678">MDTTDPYKLNNQRYLSHHFLSLLPKKGLNRFLIHLKGEINERDYHDKLCHLWWQ</sequence>
<protein>
    <submittedName>
        <fullName evidence="1">Uncharacterized protein</fullName>
    </submittedName>
</protein>
<dbReference type="AlphaFoldDB" id="A0A4R6M7T9"/>
<comment type="caution">
    <text evidence="1">The sequence shown here is derived from an EMBL/GenBank/DDBJ whole genome shotgun (WGS) entry which is preliminary data.</text>
</comment>
<reference evidence="1 2" key="1">
    <citation type="submission" date="2019-03" db="EMBL/GenBank/DDBJ databases">
        <title>Genomic Encyclopedia of Type Strains, Phase III (KMG-III): the genomes of soil and plant-associated and newly described type strains.</title>
        <authorList>
            <person name="Whitman W."/>
        </authorList>
    </citation>
    <scope>NUCLEOTIDE SEQUENCE [LARGE SCALE GENOMIC DNA]</scope>
    <source>
        <strain evidence="1 2">CECT 7378</strain>
    </source>
</reference>
<keyword evidence="2" id="KW-1185">Reference proteome</keyword>